<dbReference type="AlphaFoldDB" id="A0A7S3V5V9"/>
<name>A0A7S3V5V9_9STRA</name>
<protein>
    <submittedName>
        <fullName evidence="1">Uncharacterized protein</fullName>
    </submittedName>
</protein>
<sequence length="102" mass="11602">MKSYEDLEEYFECDLDAPRPIISQSTWRHARELYHAGANNHPSKVLSDGFFVPVEAKKAPGKGRGIFATEDIEKGTLIWNPSRTAHVTTPAAFKEYLMQLYD</sequence>
<dbReference type="Gene3D" id="2.170.270.10">
    <property type="entry name" value="SET domain"/>
    <property type="match status" value="1"/>
</dbReference>
<gene>
    <name evidence="1" type="ORF">CDEB00056_LOCUS3246</name>
</gene>
<proteinExistence type="predicted"/>
<dbReference type="EMBL" id="HBIO01004708">
    <property type="protein sequence ID" value="CAE0458405.1"/>
    <property type="molecule type" value="Transcribed_RNA"/>
</dbReference>
<reference evidence="1" key="1">
    <citation type="submission" date="2021-01" db="EMBL/GenBank/DDBJ databases">
        <authorList>
            <person name="Corre E."/>
            <person name="Pelletier E."/>
            <person name="Niang G."/>
            <person name="Scheremetjew M."/>
            <person name="Finn R."/>
            <person name="Kale V."/>
            <person name="Holt S."/>
            <person name="Cochrane G."/>
            <person name="Meng A."/>
            <person name="Brown T."/>
            <person name="Cohen L."/>
        </authorList>
    </citation>
    <scope>NUCLEOTIDE SEQUENCE</scope>
    <source>
        <strain evidence="1">MM31A-1</strain>
    </source>
</reference>
<organism evidence="1">
    <name type="scientific">Chaetoceros debilis</name>
    <dbReference type="NCBI Taxonomy" id="122233"/>
    <lineage>
        <taxon>Eukaryota</taxon>
        <taxon>Sar</taxon>
        <taxon>Stramenopiles</taxon>
        <taxon>Ochrophyta</taxon>
        <taxon>Bacillariophyta</taxon>
        <taxon>Coscinodiscophyceae</taxon>
        <taxon>Chaetocerotophycidae</taxon>
        <taxon>Chaetocerotales</taxon>
        <taxon>Chaetocerotaceae</taxon>
        <taxon>Chaetoceros</taxon>
    </lineage>
</organism>
<accession>A0A7S3V5V9</accession>
<dbReference type="SUPFAM" id="SSF82199">
    <property type="entry name" value="SET domain"/>
    <property type="match status" value="1"/>
</dbReference>
<evidence type="ECO:0000313" key="1">
    <source>
        <dbReference type="EMBL" id="CAE0458405.1"/>
    </source>
</evidence>
<dbReference type="InterPro" id="IPR046341">
    <property type="entry name" value="SET_dom_sf"/>
</dbReference>